<feature type="transmembrane region" description="Helical" evidence="10">
    <location>
        <begin position="208"/>
        <end position="230"/>
    </location>
</feature>
<evidence type="ECO:0000256" key="8">
    <source>
        <dbReference type="PROSITE-ProRule" id="PRU00284"/>
    </source>
</evidence>
<dbReference type="OrthoDB" id="9810264at2"/>
<feature type="domain" description="Methyl-accepting transducer" evidence="11">
    <location>
        <begin position="306"/>
        <end position="563"/>
    </location>
</feature>
<evidence type="ECO:0000256" key="2">
    <source>
        <dbReference type="ARBA" id="ARBA00022475"/>
    </source>
</evidence>
<dbReference type="GO" id="GO:0005886">
    <property type="term" value="C:plasma membrane"/>
    <property type="evidence" value="ECO:0007669"/>
    <property type="project" value="UniProtKB-SubCell"/>
</dbReference>
<organism evidence="13 14">
    <name type="scientific">Butyrivibrio fibrisolvens DSM 3071</name>
    <dbReference type="NCBI Taxonomy" id="1121131"/>
    <lineage>
        <taxon>Bacteria</taxon>
        <taxon>Bacillati</taxon>
        <taxon>Bacillota</taxon>
        <taxon>Clostridia</taxon>
        <taxon>Lachnospirales</taxon>
        <taxon>Lachnospiraceae</taxon>
        <taxon>Butyrivibrio</taxon>
    </lineage>
</organism>
<dbReference type="GeneID" id="89507971"/>
<evidence type="ECO:0000259" key="12">
    <source>
        <dbReference type="PROSITE" id="PS50885"/>
    </source>
</evidence>
<dbReference type="GO" id="GO:0007165">
    <property type="term" value="P:signal transduction"/>
    <property type="evidence" value="ECO:0007669"/>
    <property type="project" value="UniProtKB-KW"/>
</dbReference>
<evidence type="ECO:0000259" key="11">
    <source>
        <dbReference type="PROSITE" id="PS50111"/>
    </source>
</evidence>
<accession>A0A1M6AHT9</accession>
<dbReference type="PROSITE" id="PS50111">
    <property type="entry name" value="CHEMOTAXIS_TRANSDUC_2"/>
    <property type="match status" value="1"/>
</dbReference>
<protein>
    <submittedName>
        <fullName evidence="13">Methyl-accepting chemotaxis sensory transducer with Cache sensor</fullName>
    </submittedName>
</protein>
<proteinExistence type="inferred from homology"/>
<evidence type="ECO:0000256" key="1">
    <source>
        <dbReference type="ARBA" id="ARBA00004651"/>
    </source>
</evidence>
<sequence length="595" mass="64133">MKNLKVRTKLSMLLAAMIIAMVALVAMSISGMNGIQTSAVSTITESISQDYDDQIRNEVETAISICEMYNQLTQSGMTIEEAKEYSATVIRGIRYGEAGYLWVDTYDGDNVVLLGNDTEGTNRLGAKDSQGFAMVADFIEGAKKNPETGYFNEYYFPKEGETVASPKRAYTKVYEPFQWVIGTGNYIDYIETTTAKHETTLQNKATNIGILSISVGIVLIIIAIVLTVMITRSIVNPLKDTSVWLDEMGGGDFSRHIEPKYENQTDDFGNLMQQLEKTRHSVSKLLKGAKNNSATVNNSSIELAHGAAQTKDNSANITIAVSEIADGATNQAESVQDGVNAIQEILSNVETLNTEVDAADEKATAMAESSDNMQANFEKLKDAMTQSANSLLDVSEKVKAMGDSVEEVQNAVAAINEISSRTNLLSLNASIEAARAGEAGKGFAVVATEIQDLSVQSSQSAQRIGEIMKGLLDSSESAVSTVSQLNEAVSGQQQISDETADAVRDVINMIADVRENFSKAKDAAELTRTKCVDLNDTMSSLSAISEENAASAQETSASMQEVNNTVENISDLSATLENVSNELTALLEVFRVSDL</sequence>
<dbReference type="PANTHER" id="PTHR32089">
    <property type="entry name" value="METHYL-ACCEPTING CHEMOTAXIS PROTEIN MCPB"/>
    <property type="match status" value="1"/>
</dbReference>
<keyword evidence="4 10" id="KW-1133">Transmembrane helix</keyword>
<gene>
    <name evidence="13" type="ORF">SAMN02745229_02968</name>
</gene>
<dbReference type="Gene3D" id="3.30.450.20">
    <property type="entry name" value="PAS domain"/>
    <property type="match status" value="1"/>
</dbReference>
<dbReference type="SMART" id="SM00283">
    <property type="entry name" value="MA"/>
    <property type="match status" value="1"/>
</dbReference>
<evidence type="ECO:0000256" key="3">
    <source>
        <dbReference type="ARBA" id="ARBA00022692"/>
    </source>
</evidence>
<dbReference type="InterPro" id="IPR004089">
    <property type="entry name" value="MCPsignal_dom"/>
</dbReference>
<dbReference type="EMBL" id="FQXK01000027">
    <property type="protein sequence ID" value="SHI36066.1"/>
    <property type="molecule type" value="Genomic_DNA"/>
</dbReference>
<evidence type="ECO:0000256" key="6">
    <source>
        <dbReference type="ARBA" id="ARBA00023224"/>
    </source>
</evidence>
<keyword evidence="6 8" id="KW-0807">Transducer</keyword>
<comment type="similarity">
    <text evidence="7">Belongs to the methyl-accepting chemotaxis (MCP) protein family.</text>
</comment>
<evidence type="ECO:0000256" key="4">
    <source>
        <dbReference type="ARBA" id="ARBA00022989"/>
    </source>
</evidence>
<name>A0A1M6AHT9_BUTFI</name>
<keyword evidence="14" id="KW-1185">Reference proteome</keyword>
<evidence type="ECO:0000256" key="7">
    <source>
        <dbReference type="ARBA" id="ARBA00029447"/>
    </source>
</evidence>
<feature type="coiled-coil region" evidence="9">
    <location>
        <begin position="562"/>
        <end position="589"/>
    </location>
</feature>
<comment type="subcellular location">
    <subcellularLocation>
        <location evidence="1">Cell membrane</location>
        <topology evidence="1">Multi-pass membrane protein</topology>
    </subcellularLocation>
</comment>
<dbReference type="AlphaFoldDB" id="A0A1M6AHT9"/>
<feature type="domain" description="HAMP" evidence="12">
    <location>
        <begin position="232"/>
        <end position="287"/>
    </location>
</feature>
<dbReference type="SMART" id="SM01049">
    <property type="entry name" value="Cache_2"/>
    <property type="match status" value="1"/>
</dbReference>
<keyword evidence="9" id="KW-0175">Coiled coil</keyword>
<evidence type="ECO:0000256" key="5">
    <source>
        <dbReference type="ARBA" id="ARBA00023136"/>
    </source>
</evidence>
<keyword evidence="2" id="KW-1003">Cell membrane</keyword>
<dbReference type="SUPFAM" id="SSF58104">
    <property type="entry name" value="Methyl-accepting chemotaxis protein (MCP) signaling domain"/>
    <property type="match status" value="1"/>
</dbReference>
<dbReference type="RefSeq" id="WP_073388900.1">
    <property type="nucleotide sequence ID" value="NZ_FQXK01000027.1"/>
</dbReference>
<dbReference type="Pfam" id="PF17200">
    <property type="entry name" value="sCache_2"/>
    <property type="match status" value="1"/>
</dbReference>
<dbReference type="Gene3D" id="6.10.340.10">
    <property type="match status" value="1"/>
</dbReference>
<dbReference type="Gene3D" id="1.10.287.950">
    <property type="entry name" value="Methyl-accepting chemotaxis protein"/>
    <property type="match status" value="1"/>
</dbReference>
<dbReference type="PROSITE" id="PS50885">
    <property type="entry name" value="HAMP"/>
    <property type="match status" value="1"/>
</dbReference>
<evidence type="ECO:0000256" key="10">
    <source>
        <dbReference type="SAM" id="Phobius"/>
    </source>
</evidence>
<dbReference type="Proteomes" id="UP000184278">
    <property type="component" value="Unassembled WGS sequence"/>
</dbReference>
<evidence type="ECO:0000256" key="9">
    <source>
        <dbReference type="SAM" id="Coils"/>
    </source>
</evidence>
<reference evidence="14" key="1">
    <citation type="submission" date="2016-11" db="EMBL/GenBank/DDBJ databases">
        <authorList>
            <person name="Varghese N."/>
            <person name="Submissions S."/>
        </authorList>
    </citation>
    <scope>NUCLEOTIDE SEQUENCE [LARGE SCALE GENOMIC DNA]</scope>
    <source>
        <strain evidence="14">DSM 3071</strain>
    </source>
</reference>
<evidence type="ECO:0000313" key="13">
    <source>
        <dbReference type="EMBL" id="SHI36066.1"/>
    </source>
</evidence>
<keyword evidence="5 10" id="KW-0472">Membrane</keyword>
<dbReference type="STRING" id="1121131.SAMN02745229_02968"/>
<dbReference type="PANTHER" id="PTHR32089:SF112">
    <property type="entry name" value="LYSOZYME-LIKE PROTEIN-RELATED"/>
    <property type="match status" value="1"/>
</dbReference>
<keyword evidence="3 10" id="KW-0812">Transmembrane</keyword>
<dbReference type="InterPro" id="IPR003660">
    <property type="entry name" value="HAMP_dom"/>
</dbReference>
<evidence type="ECO:0000313" key="14">
    <source>
        <dbReference type="Proteomes" id="UP000184278"/>
    </source>
</evidence>
<dbReference type="Pfam" id="PF00015">
    <property type="entry name" value="MCPsignal"/>
    <property type="match status" value="1"/>
</dbReference>
<dbReference type="InterPro" id="IPR033480">
    <property type="entry name" value="sCache_2"/>
</dbReference>